<sequence>MLQLKNTTPFQAGMALFPNEQGIDTLYITLKATFEIGKGLAVAAEQRPVVLADEYWGEPGVSSLKYASEAHLAKPATDVILVGEACAPDQRPISQIDVTVAVADRRKTVRVFGDRIWEGGLVGLRMTSPTPFERVPLIYERAFGGVHQAEGVALFEARNPVGCGFVGKKRKKEIEGMKIPNLEDPADLIGKPGDQPPPAGFGSISPAWEPRKSFVGTYDEAWQKKRAPFLPNDFNPRFFNMAHPDLVCKGYLKGGEPVEVVNASPNGPLRLKLPTCWVEASVQVMGKLEKPPLYLETVLIEPSASALCMTWRAALVCGKKAMKVEQVELLLQSLDVKGKAA</sequence>
<protein>
    <submittedName>
        <fullName evidence="2">DUF2169 domain-containing protein</fullName>
    </submittedName>
</protein>
<dbReference type="Proteomes" id="UP000534783">
    <property type="component" value="Unassembled WGS sequence"/>
</dbReference>
<feature type="domain" description="DUF2169" evidence="1">
    <location>
        <begin position="22"/>
        <end position="312"/>
    </location>
</feature>
<dbReference type="Pfam" id="PF09937">
    <property type="entry name" value="DUF2169"/>
    <property type="match status" value="1"/>
</dbReference>
<organism evidence="2 3">
    <name type="scientific">Candidatus Manganitrophus noduliformans</name>
    <dbReference type="NCBI Taxonomy" id="2606439"/>
    <lineage>
        <taxon>Bacteria</taxon>
        <taxon>Pseudomonadati</taxon>
        <taxon>Nitrospirota</taxon>
        <taxon>Nitrospiria</taxon>
        <taxon>Candidatus Troglogloeales</taxon>
        <taxon>Candidatus Manganitrophaceae</taxon>
        <taxon>Candidatus Manganitrophus</taxon>
    </lineage>
</organism>
<dbReference type="AlphaFoldDB" id="A0A7X6DS64"/>
<evidence type="ECO:0000259" key="1">
    <source>
        <dbReference type="Pfam" id="PF09937"/>
    </source>
</evidence>
<keyword evidence="3" id="KW-1185">Reference proteome</keyword>
<dbReference type="RefSeq" id="WP_168061998.1">
    <property type="nucleotide sequence ID" value="NZ_VTOW01000003.1"/>
</dbReference>
<gene>
    <name evidence="2" type="ORF">MNODULE_16755</name>
</gene>
<dbReference type="InterPro" id="IPR018683">
    <property type="entry name" value="DUF2169"/>
</dbReference>
<name>A0A7X6DS64_9BACT</name>
<accession>A0A7X6DS64</accession>
<evidence type="ECO:0000313" key="3">
    <source>
        <dbReference type="Proteomes" id="UP000534783"/>
    </source>
</evidence>
<evidence type="ECO:0000313" key="2">
    <source>
        <dbReference type="EMBL" id="NKE72403.1"/>
    </source>
</evidence>
<proteinExistence type="predicted"/>
<reference evidence="2 3" key="1">
    <citation type="journal article" date="2020" name="Nature">
        <title>Bacterial chemolithoautotrophy via manganese oxidation.</title>
        <authorList>
            <person name="Yu H."/>
            <person name="Leadbetter J.R."/>
        </authorList>
    </citation>
    <scope>NUCLEOTIDE SEQUENCE [LARGE SCALE GENOMIC DNA]</scope>
    <source>
        <strain evidence="2 3">Mn-1</strain>
    </source>
</reference>
<dbReference type="EMBL" id="VTOW01000003">
    <property type="protein sequence ID" value="NKE72403.1"/>
    <property type="molecule type" value="Genomic_DNA"/>
</dbReference>
<comment type="caution">
    <text evidence="2">The sequence shown here is derived from an EMBL/GenBank/DDBJ whole genome shotgun (WGS) entry which is preliminary data.</text>
</comment>